<reference evidence="5" key="1">
    <citation type="journal article" date="2019" name="Int. J. Syst. Evol. Microbiol.">
        <title>The Global Catalogue of Microorganisms (GCM) 10K type strain sequencing project: providing services to taxonomists for standard genome sequencing and annotation.</title>
        <authorList>
            <consortium name="The Broad Institute Genomics Platform"/>
            <consortium name="The Broad Institute Genome Sequencing Center for Infectious Disease"/>
            <person name="Wu L."/>
            <person name="Ma J."/>
        </authorList>
    </citation>
    <scope>NUCLEOTIDE SEQUENCE [LARGE SCALE GENOMIC DNA]</scope>
    <source>
        <strain evidence="5">NBRC 101365</strain>
    </source>
</reference>
<keyword evidence="2" id="KW-0804">Transcription</keyword>
<keyword evidence="1" id="KW-0805">Transcription regulation</keyword>
<evidence type="ECO:0000313" key="5">
    <source>
        <dbReference type="Proteomes" id="UP001156882"/>
    </source>
</evidence>
<keyword evidence="5" id="KW-1185">Reference proteome</keyword>
<evidence type="ECO:0000313" key="4">
    <source>
        <dbReference type="EMBL" id="GLS20441.1"/>
    </source>
</evidence>
<dbReference type="InterPro" id="IPR018060">
    <property type="entry name" value="HTH_AraC"/>
</dbReference>
<gene>
    <name evidence="4" type="ORF">GCM10007874_34580</name>
</gene>
<protein>
    <recommendedName>
        <fullName evidence="3">HTH araC/xylS-type domain-containing protein</fullName>
    </recommendedName>
</protein>
<dbReference type="Gene3D" id="1.10.10.60">
    <property type="entry name" value="Homeodomain-like"/>
    <property type="match status" value="1"/>
</dbReference>
<dbReference type="Pfam" id="PF00165">
    <property type="entry name" value="HTH_AraC"/>
    <property type="match status" value="1"/>
</dbReference>
<dbReference type="InterPro" id="IPR009057">
    <property type="entry name" value="Homeodomain-like_sf"/>
</dbReference>
<dbReference type="PROSITE" id="PS01124">
    <property type="entry name" value="HTH_ARAC_FAMILY_2"/>
    <property type="match status" value="1"/>
</dbReference>
<dbReference type="RefSeq" id="WP_348536464.1">
    <property type="nucleotide sequence ID" value="NZ_BSPC01000028.1"/>
</dbReference>
<dbReference type="SUPFAM" id="SSF46689">
    <property type="entry name" value="Homeodomain-like"/>
    <property type="match status" value="1"/>
</dbReference>
<dbReference type="Proteomes" id="UP001156882">
    <property type="component" value="Unassembled WGS sequence"/>
</dbReference>
<evidence type="ECO:0000256" key="2">
    <source>
        <dbReference type="ARBA" id="ARBA00023163"/>
    </source>
</evidence>
<dbReference type="PANTHER" id="PTHR43436">
    <property type="entry name" value="ARAC-FAMILY TRANSCRIPTIONAL REGULATOR"/>
    <property type="match status" value="1"/>
</dbReference>
<evidence type="ECO:0000256" key="1">
    <source>
        <dbReference type="ARBA" id="ARBA00023015"/>
    </source>
</evidence>
<proteinExistence type="predicted"/>
<evidence type="ECO:0000259" key="3">
    <source>
        <dbReference type="PROSITE" id="PS01124"/>
    </source>
</evidence>
<name>A0ABQ6CJ92_9HYPH</name>
<dbReference type="PANTHER" id="PTHR43436:SF1">
    <property type="entry name" value="TRANSCRIPTIONAL REGULATORY PROTEIN"/>
    <property type="match status" value="1"/>
</dbReference>
<feature type="domain" description="HTH araC/xylS-type" evidence="3">
    <location>
        <begin position="37"/>
        <end position="93"/>
    </location>
</feature>
<comment type="caution">
    <text evidence="4">The sequence shown here is derived from an EMBL/GenBank/DDBJ whole genome shotgun (WGS) entry which is preliminary data.</text>
</comment>
<dbReference type="EMBL" id="BSPC01000028">
    <property type="protein sequence ID" value="GLS20441.1"/>
    <property type="molecule type" value="Genomic_DNA"/>
</dbReference>
<accession>A0ABQ6CJ92</accession>
<organism evidence="4 5">
    <name type="scientific">Labrys miyagiensis</name>
    <dbReference type="NCBI Taxonomy" id="346912"/>
    <lineage>
        <taxon>Bacteria</taxon>
        <taxon>Pseudomonadati</taxon>
        <taxon>Pseudomonadota</taxon>
        <taxon>Alphaproteobacteria</taxon>
        <taxon>Hyphomicrobiales</taxon>
        <taxon>Xanthobacteraceae</taxon>
        <taxon>Labrys</taxon>
    </lineage>
</organism>
<sequence>MSGCAAPREIRYGLLTGPHGADVARMMLGSNHAYRVIHAIHALREHFAQAVRIEELAAIAQLSPSAFHRQFKALTAMTPLQYQKLLRLAEAAG</sequence>